<dbReference type="Pfam" id="PF01475">
    <property type="entry name" value="FUR"/>
    <property type="match status" value="1"/>
</dbReference>
<dbReference type="PANTHER" id="PTHR33202:SF8">
    <property type="entry name" value="PEROXIDE-RESPONSIVE REPRESSOR PERR"/>
    <property type="match status" value="1"/>
</dbReference>
<dbReference type="GO" id="GO:0008270">
    <property type="term" value="F:zinc ion binding"/>
    <property type="evidence" value="ECO:0007669"/>
    <property type="project" value="TreeGrafter"/>
</dbReference>
<gene>
    <name evidence="11" type="ORF">LY60_01927</name>
</gene>
<dbReference type="OrthoDB" id="8659436at2"/>
<evidence type="ECO:0000256" key="4">
    <source>
        <dbReference type="ARBA" id="ARBA00022491"/>
    </source>
</evidence>
<dbReference type="GO" id="GO:1900376">
    <property type="term" value="P:regulation of secondary metabolite biosynthetic process"/>
    <property type="evidence" value="ECO:0007669"/>
    <property type="project" value="TreeGrafter"/>
</dbReference>
<evidence type="ECO:0000256" key="8">
    <source>
        <dbReference type="ARBA" id="ARBA00023125"/>
    </source>
</evidence>
<proteinExistence type="inferred from homology"/>
<keyword evidence="8" id="KW-0238">DNA-binding</keyword>
<keyword evidence="5 10" id="KW-0479">Metal-binding</keyword>
<dbReference type="InterPro" id="IPR036390">
    <property type="entry name" value="WH_DNA-bd_sf"/>
</dbReference>
<comment type="caution">
    <text evidence="11">The sequence shown here is derived from an EMBL/GenBank/DDBJ whole genome shotgun (WGS) entry which is preliminary data.</text>
</comment>
<dbReference type="FunFam" id="1.10.10.10:FF:000007">
    <property type="entry name" value="Ferric uptake regulation protein"/>
    <property type="match status" value="1"/>
</dbReference>
<evidence type="ECO:0000256" key="5">
    <source>
        <dbReference type="ARBA" id="ARBA00022723"/>
    </source>
</evidence>
<evidence type="ECO:0000256" key="6">
    <source>
        <dbReference type="ARBA" id="ARBA00022833"/>
    </source>
</evidence>
<comment type="cofactor">
    <cofactor evidence="10">
        <name>Zn(2+)</name>
        <dbReference type="ChEBI" id="CHEBI:29105"/>
    </cofactor>
    <text evidence="10">Binds 1 zinc ion per subunit.</text>
</comment>
<dbReference type="AlphaFoldDB" id="A0A562JCM4"/>
<dbReference type="RefSeq" id="WP_145082696.1">
    <property type="nucleotide sequence ID" value="NZ_DAMBUX010000011.1"/>
</dbReference>
<dbReference type="InterPro" id="IPR036388">
    <property type="entry name" value="WH-like_DNA-bd_sf"/>
</dbReference>
<keyword evidence="6 10" id="KW-0862">Zinc</keyword>
<evidence type="ECO:0000256" key="7">
    <source>
        <dbReference type="ARBA" id="ARBA00023015"/>
    </source>
</evidence>
<organism evidence="11 12">
    <name type="scientific">Sedimentibacter saalensis</name>
    <dbReference type="NCBI Taxonomy" id="130788"/>
    <lineage>
        <taxon>Bacteria</taxon>
        <taxon>Bacillati</taxon>
        <taxon>Bacillota</taxon>
        <taxon>Tissierellia</taxon>
        <taxon>Sedimentibacter</taxon>
    </lineage>
</organism>
<dbReference type="InterPro" id="IPR002481">
    <property type="entry name" value="FUR"/>
</dbReference>
<dbReference type="GO" id="GO:0000976">
    <property type="term" value="F:transcription cis-regulatory region binding"/>
    <property type="evidence" value="ECO:0007669"/>
    <property type="project" value="TreeGrafter"/>
</dbReference>
<feature type="binding site" evidence="10">
    <location>
        <position position="135"/>
    </location>
    <ligand>
        <name>Zn(2+)</name>
        <dbReference type="ChEBI" id="CHEBI:29105"/>
    </ligand>
</feature>
<comment type="similarity">
    <text evidence="2">Belongs to the Fur family.</text>
</comment>
<keyword evidence="4" id="KW-0678">Repressor</keyword>
<evidence type="ECO:0000313" key="12">
    <source>
        <dbReference type="Proteomes" id="UP000315343"/>
    </source>
</evidence>
<sequence length="138" mass="15909">MKIILEDLLEELKKNNIRLSHQRLKVLEFLVLNQCHPTVDQIYNGLHKDVPTLSKTTVYNTLNSLTSANLVKVINIEDNETRYDINTFNHGHFKCQQCKEIFDFGINMDSINTDDLNGFKTTDKNVYFKGLCPKCSNA</sequence>
<evidence type="ECO:0000256" key="1">
    <source>
        <dbReference type="ARBA" id="ARBA00004496"/>
    </source>
</evidence>
<protein>
    <submittedName>
        <fullName evidence="11">Fur family peroxide stress response transcriptional regulator</fullName>
    </submittedName>
</protein>
<feature type="binding site" evidence="10">
    <location>
        <position position="98"/>
    </location>
    <ligand>
        <name>Zn(2+)</name>
        <dbReference type="ChEBI" id="CHEBI:29105"/>
    </ligand>
</feature>
<evidence type="ECO:0000313" key="11">
    <source>
        <dbReference type="EMBL" id="TWH80665.1"/>
    </source>
</evidence>
<dbReference type="CDD" id="cd07153">
    <property type="entry name" value="Fur_like"/>
    <property type="match status" value="1"/>
</dbReference>
<evidence type="ECO:0000256" key="9">
    <source>
        <dbReference type="ARBA" id="ARBA00023163"/>
    </source>
</evidence>
<keyword evidence="3" id="KW-0963">Cytoplasm</keyword>
<feature type="binding site" evidence="10">
    <location>
        <position position="132"/>
    </location>
    <ligand>
        <name>Zn(2+)</name>
        <dbReference type="ChEBI" id="CHEBI:29105"/>
    </ligand>
</feature>
<dbReference type="Gene3D" id="1.10.10.10">
    <property type="entry name" value="Winged helix-like DNA-binding domain superfamily/Winged helix DNA-binding domain"/>
    <property type="match status" value="1"/>
</dbReference>
<feature type="binding site" evidence="10">
    <location>
        <position position="95"/>
    </location>
    <ligand>
        <name>Zn(2+)</name>
        <dbReference type="ChEBI" id="CHEBI:29105"/>
    </ligand>
</feature>
<dbReference type="GO" id="GO:0005737">
    <property type="term" value="C:cytoplasm"/>
    <property type="evidence" value="ECO:0007669"/>
    <property type="project" value="UniProtKB-SubCell"/>
</dbReference>
<dbReference type="SUPFAM" id="SSF46785">
    <property type="entry name" value="Winged helix' DNA-binding domain"/>
    <property type="match status" value="1"/>
</dbReference>
<dbReference type="EMBL" id="VLKH01000004">
    <property type="protein sequence ID" value="TWH80665.1"/>
    <property type="molecule type" value="Genomic_DNA"/>
</dbReference>
<dbReference type="GO" id="GO:0045892">
    <property type="term" value="P:negative regulation of DNA-templated transcription"/>
    <property type="evidence" value="ECO:0007669"/>
    <property type="project" value="TreeGrafter"/>
</dbReference>
<keyword evidence="12" id="KW-1185">Reference proteome</keyword>
<dbReference type="InterPro" id="IPR043135">
    <property type="entry name" value="Fur_C"/>
</dbReference>
<dbReference type="Proteomes" id="UP000315343">
    <property type="component" value="Unassembled WGS sequence"/>
</dbReference>
<dbReference type="PANTHER" id="PTHR33202">
    <property type="entry name" value="ZINC UPTAKE REGULATION PROTEIN"/>
    <property type="match status" value="1"/>
</dbReference>
<comment type="subcellular location">
    <subcellularLocation>
        <location evidence="1">Cytoplasm</location>
    </subcellularLocation>
</comment>
<evidence type="ECO:0000256" key="2">
    <source>
        <dbReference type="ARBA" id="ARBA00007957"/>
    </source>
</evidence>
<accession>A0A562JCM4</accession>
<dbReference type="GO" id="GO:0003700">
    <property type="term" value="F:DNA-binding transcription factor activity"/>
    <property type="evidence" value="ECO:0007669"/>
    <property type="project" value="InterPro"/>
</dbReference>
<keyword evidence="9" id="KW-0804">Transcription</keyword>
<name>A0A562JCM4_9FIRM</name>
<dbReference type="Gene3D" id="3.30.1490.190">
    <property type="match status" value="1"/>
</dbReference>
<evidence type="ECO:0000256" key="3">
    <source>
        <dbReference type="ARBA" id="ARBA00022490"/>
    </source>
</evidence>
<keyword evidence="7" id="KW-0805">Transcription regulation</keyword>
<reference evidence="11 12" key="1">
    <citation type="submission" date="2019-07" db="EMBL/GenBank/DDBJ databases">
        <title>Genomic Encyclopedia of Type Strains, Phase I: the one thousand microbial genomes (KMG-I) project.</title>
        <authorList>
            <person name="Kyrpides N."/>
        </authorList>
    </citation>
    <scope>NUCLEOTIDE SEQUENCE [LARGE SCALE GENOMIC DNA]</scope>
    <source>
        <strain evidence="11 12">DSM 13558</strain>
    </source>
</reference>
<evidence type="ECO:0000256" key="10">
    <source>
        <dbReference type="PIRSR" id="PIRSR602481-1"/>
    </source>
</evidence>